<feature type="domain" description="Glutamine amidotransferase" evidence="1">
    <location>
        <begin position="79"/>
        <end position="199"/>
    </location>
</feature>
<reference evidence="2" key="1">
    <citation type="submission" date="2022-03" db="EMBL/GenBank/DDBJ databases">
        <title>Genomic Encyclopedia of Type Strains, Phase III (KMG-III): the genomes of soil and plant-associated and newly described type strains.</title>
        <authorList>
            <person name="Whitman W."/>
        </authorList>
    </citation>
    <scope>NUCLEOTIDE SEQUENCE</scope>
    <source>
        <strain evidence="2">ANL 6-2</strain>
    </source>
</reference>
<keyword evidence="3" id="KW-1185">Reference proteome</keyword>
<dbReference type="EMBL" id="JALJXV010000011">
    <property type="protein sequence ID" value="MCP1676823.1"/>
    <property type="molecule type" value="Genomic_DNA"/>
</dbReference>
<dbReference type="SUPFAM" id="SSF52317">
    <property type="entry name" value="Class I glutamine amidotransferase-like"/>
    <property type="match status" value="1"/>
</dbReference>
<sequence length="243" mass="26057">MMNGSGEHLPVLIVRLGTTPPPVKAECGTGDQWIGNGLGLPVHVVDPRKGEPLPAPDAIAGAVLTGSRSMVTDREPWSEYTAGWLRTLVEREVPVLGICFGHHLLAEAFGGGVGFHEGGREVGTVTIRPTLEAAHDPLFGGLPAAFPAQAIHKQQVQRLPSEAVLLATGDFEPTQAYRLGSRAWGVQFHPEFSDRVMGSFIRALEPALQEEGLNTAALQAGLQPSPEAWWLLRRFAGLTVAER</sequence>
<proteinExistence type="predicted"/>
<dbReference type="Pfam" id="PF00117">
    <property type="entry name" value="GATase"/>
    <property type="match status" value="1"/>
</dbReference>
<organism evidence="2 3">
    <name type="scientific">Natronocella acetinitrilica</name>
    <dbReference type="NCBI Taxonomy" id="414046"/>
    <lineage>
        <taxon>Bacteria</taxon>
        <taxon>Pseudomonadati</taxon>
        <taxon>Pseudomonadota</taxon>
        <taxon>Gammaproteobacteria</taxon>
        <taxon>Chromatiales</taxon>
        <taxon>Ectothiorhodospiraceae</taxon>
        <taxon>Natronocella</taxon>
    </lineage>
</organism>
<evidence type="ECO:0000313" key="2">
    <source>
        <dbReference type="EMBL" id="MCP1676823.1"/>
    </source>
</evidence>
<evidence type="ECO:0000313" key="3">
    <source>
        <dbReference type="Proteomes" id="UP001205843"/>
    </source>
</evidence>
<dbReference type="PROSITE" id="PS51273">
    <property type="entry name" value="GATASE_TYPE_1"/>
    <property type="match status" value="1"/>
</dbReference>
<comment type="caution">
    <text evidence="2">The sequence shown here is derived from an EMBL/GenBank/DDBJ whole genome shotgun (WGS) entry which is preliminary data.</text>
</comment>
<dbReference type="InterPro" id="IPR044992">
    <property type="entry name" value="ChyE-like"/>
</dbReference>
<dbReference type="Gene3D" id="3.40.50.880">
    <property type="match status" value="1"/>
</dbReference>
<dbReference type="Proteomes" id="UP001205843">
    <property type="component" value="Unassembled WGS sequence"/>
</dbReference>
<dbReference type="PANTHER" id="PTHR42695:SF5">
    <property type="entry name" value="GLUTAMINE AMIDOTRANSFERASE YLR126C-RELATED"/>
    <property type="match status" value="1"/>
</dbReference>
<dbReference type="RefSeq" id="WP_253484003.1">
    <property type="nucleotide sequence ID" value="NZ_JALJXV010000011.1"/>
</dbReference>
<dbReference type="EC" id="6.3.5.2" evidence="2"/>
<dbReference type="GO" id="GO:0005829">
    <property type="term" value="C:cytosol"/>
    <property type="evidence" value="ECO:0007669"/>
    <property type="project" value="TreeGrafter"/>
</dbReference>
<evidence type="ECO:0000259" key="1">
    <source>
        <dbReference type="Pfam" id="PF00117"/>
    </source>
</evidence>
<keyword evidence="2" id="KW-0436">Ligase</keyword>
<dbReference type="GO" id="GO:0003922">
    <property type="term" value="F:GMP synthase (glutamine-hydrolyzing) activity"/>
    <property type="evidence" value="ECO:0007669"/>
    <property type="project" value="UniProtKB-EC"/>
</dbReference>
<dbReference type="InterPro" id="IPR017926">
    <property type="entry name" value="GATASE"/>
</dbReference>
<protein>
    <submittedName>
        <fullName evidence="2">GMP synthase (Glutamine-hydrolyzing)</fullName>
        <ecNumber evidence="2">6.3.5.2</ecNumber>
    </submittedName>
</protein>
<accession>A0AAE3G878</accession>
<name>A0AAE3G878_9GAMM</name>
<dbReference type="AlphaFoldDB" id="A0AAE3G878"/>
<dbReference type="NCBIfam" id="NF006562">
    <property type="entry name" value="PRK09065.1"/>
    <property type="match status" value="1"/>
</dbReference>
<dbReference type="PANTHER" id="PTHR42695">
    <property type="entry name" value="GLUTAMINE AMIDOTRANSFERASE YLR126C-RELATED"/>
    <property type="match status" value="1"/>
</dbReference>
<dbReference type="CDD" id="cd01741">
    <property type="entry name" value="GATase1_1"/>
    <property type="match status" value="1"/>
</dbReference>
<gene>
    <name evidence="2" type="ORF">J2T57_003996</name>
</gene>
<dbReference type="InterPro" id="IPR029062">
    <property type="entry name" value="Class_I_gatase-like"/>
</dbReference>